<evidence type="ECO:0000256" key="1">
    <source>
        <dbReference type="HAMAP-Rule" id="MF_00226"/>
    </source>
</evidence>
<evidence type="ECO:0000313" key="4">
    <source>
        <dbReference type="Proteomes" id="UP000321574"/>
    </source>
</evidence>
<dbReference type="NCBIfam" id="TIGR00200">
    <property type="entry name" value="cinA_nterm"/>
    <property type="match status" value="1"/>
</dbReference>
<dbReference type="InterPro" id="IPR050101">
    <property type="entry name" value="CinA"/>
</dbReference>
<dbReference type="Gene3D" id="3.90.950.20">
    <property type="entry name" value="CinA-like"/>
    <property type="match status" value="1"/>
</dbReference>
<dbReference type="CDD" id="cd00885">
    <property type="entry name" value="cinA"/>
    <property type="match status" value="1"/>
</dbReference>
<evidence type="ECO:0000313" key="3">
    <source>
        <dbReference type="EMBL" id="TXL67750.1"/>
    </source>
</evidence>
<dbReference type="InterPro" id="IPR036425">
    <property type="entry name" value="MoaB/Mog-like_dom_sf"/>
</dbReference>
<dbReference type="NCBIfam" id="TIGR00177">
    <property type="entry name" value="molyb_syn"/>
    <property type="match status" value="1"/>
</dbReference>
<dbReference type="InterPro" id="IPR041424">
    <property type="entry name" value="CinA_KH"/>
</dbReference>
<dbReference type="InterPro" id="IPR036653">
    <property type="entry name" value="CinA-like_C"/>
</dbReference>
<dbReference type="Pfam" id="PF18146">
    <property type="entry name" value="CinA_KH"/>
    <property type="match status" value="1"/>
</dbReference>
<dbReference type="Gene3D" id="3.30.70.2860">
    <property type="match status" value="1"/>
</dbReference>
<dbReference type="SMART" id="SM00852">
    <property type="entry name" value="MoCF_biosynth"/>
    <property type="match status" value="1"/>
</dbReference>
<dbReference type="InterPro" id="IPR008136">
    <property type="entry name" value="CinA_C"/>
</dbReference>
<dbReference type="InterPro" id="IPR001453">
    <property type="entry name" value="MoaB/Mog_dom"/>
</dbReference>
<dbReference type="OrthoDB" id="9801454at2"/>
<reference evidence="3 4" key="1">
    <citation type="submission" date="2019-06" db="EMBL/GenBank/DDBJ databases">
        <title>Cerasibacillus sp. nov., isolated from maize field.</title>
        <authorList>
            <person name="Lin S.-Y."/>
            <person name="Tsai C.-F."/>
            <person name="Young C.-C."/>
        </authorList>
    </citation>
    <scope>NUCLEOTIDE SEQUENCE [LARGE SCALE GENOMIC DNA]</scope>
    <source>
        <strain evidence="3 4">CC-CFT480</strain>
    </source>
</reference>
<dbReference type="RefSeq" id="WP_147665456.1">
    <property type="nucleotide sequence ID" value="NZ_VDUW01000001.1"/>
</dbReference>
<dbReference type="NCBIfam" id="NF001813">
    <property type="entry name" value="PRK00549.1"/>
    <property type="match status" value="1"/>
</dbReference>
<dbReference type="PANTHER" id="PTHR13939">
    <property type="entry name" value="NICOTINAMIDE-NUCLEOTIDE AMIDOHYDROLASE PNCC"/>
    <property type="match status" value="1"/>
</dbReference>
<accession>A0A5C8P2C4</accession>
<proteinExistence type="inferred from homology"/>
<dbReference type="EMBL" id="VDUW01000001">
    <property type="protein sequence ID" value="TXL67750.1"/>
    <property type="molecule type" value="Genomic_DNA"/>
</dbReference>
<dbReference type="Pfam" id="PF00994">
    <property type="entry name" value="MoCF_biosynth"/>
    <property type="match status" value="1"/>
</dbReference>
<evidence type="ECO:0000259" key="2">
    <source>
        <dbReference type="SMART" id="SM00852"/>
    </source>
</evidence>
<dbReference type="SUPFAM" id="SSF53218">
    <property type="entry name" value="Molybdenum cofactor biosynthesis proteins"/>
    <property type="match status" value="1"/>
</dbReference>
<organism evidence="3 4">
    <name type="scientific">Cerasibacillus terrae</name>
    <dbReference type="NCBI Taxonomy" id="2498845"/>
    <lineage>
        <taxon>Bacteria</taxon>
        <taxon>Bacillati</taxon>
        <taxon>Bacillota</taxon>
        <taxon>Bacilli</taxon>
        <taxon>Bacillales</taxon>
        <taxon>Bacillaceae</taxon>
        <taxon>Cerasibacillus</taxon>
    </lineage>
</organism>
<protein>
    <recommendedName>
        <fullName evidence="1">Putative competence-damage inducible protein</fullName>
    </recommendedName>
</protein>
<dbReference type="HAMAP" id="MF_00226_B">
    <property type="entry name" value="CinA_B"/>
    <property type="match status" value="1"/>
</dbReference>
<dbReference type="Pfam" id="PF02464">
    <property type="entry name" value="CinA"/>
    <property type="match status" value="1"/>
</dbReference>
<dbReference type="Gene3D" id="3.40.980.10">
    <property type="entry name" value="MoaB/Mog-like domain"/>
    <property type="match status" value="1"/>
</dbReference>
<sequence length="417" mass="46232">MKEYQAEIIAVGTELLLGQIANTNAQWISKQLAANGINVHYHEVVGDNLKRVSSTFHLAKKRSDIIIVTGGLGPTDDDLTREAFQEVSDMELMEHEESMKKIEAYFKKHHTEMTDNNKKQARVFKGSTVIENKVGMAPGMIITHEGKVWIFLPGVPNEMKSMFTNEIIPYLYKITGQKQLIQSMVLRFIGIGEAKLEHELQDMIKEQSNPTIAPLAQSDGLIIRLTVKADSERQASHLLKECKNKILTRVGKFYVGTDYETIEKKALFMLNQRKLTIGTAESLTGGMFSQKLTSVSGSSGVFKGGIVCYDPQVKTDILGVSTELINTKGTVSYECASALAHNVCKLLKTNIGISFTGIAGPTNIEGKPVGTVFIGIANDKGEELVEKHMIFGDRESIRRKAVLKGYEILFKFLKSIN</sequence>
<dbReference type="InterPro" id="IPR008135">
    <property type="entry name" value="Competence-induced_CinA"/>
</dbReference>
<comment type="similarity">
    <text evidence="1">Belongs to the CinA family.</text>
</comment>
<dbReference type="PANTHER" id="PTHR13939:SF0">
    <property type="entry name" value="NMN AMIDOHYDROLASE-LIKE PROTEIN YFAY"/>
    <property type="match status" value="1"/>
</dbReference>
<dbReference type="NCBIfam" id="TIGR00199">
    <property type="entry name" value="PncC_domain"/>
    <property type="match status" value="1"/>
</dbReference>
<dbReference type="SUPFAM" id="SSF142433">
    <property type="entry name" value="CinA-like"/>
    <property type="match status" value="1"/>
</dbReference>
<keyword evidence="4" id="KW-1185">Reference proteome</keyword>
<dbReference type="Proteomes" id="UP000321574">
    <property type="component" value="Unassembled WGS sequence"/>
</dbReference>
<dbReference type="PIRSF" id="PIRSF006728">
    <property type="entry name" value="CinA"/>
    <property type="match status" value="1"/>
</dbReference>
<dbReference type="AlphaFoldDB" id="A0A5C8P2C4"/>
<name>A0A5C8P2C4_9BACI</name>
<feature type="domain" description="MoaB/Mog" evidence="2">
    <location>
        <begin position="7"/>
        <end position="174"/>
    </location>
</feature>
<comment type="caution">
    <text evidence="3">The sequence shown here is derived from an EMBL/GenBank/DDBJ whole genome shotgun (WGS) entry which is preliminary data.</text>
</comment>
<gene>
    <name evidence="1" type="primary">cinA</name>
    <name evidence="3" type="ORF">FHP05_01660</name>
</gene>